<feature type="transmembrane region" description="Helical" evidence="1">
    <location>
        <begin position="102"/>
        <end position="126"/>
    </location>
</feature>
<name>A0A3P3XNL1_9SPIR</name>
<feature type="transmembrane region" description="Helical" evidence="1">
    <location>
        <begin position="357"/>
        <end position="376"/>
    </location>
</feature>
<accession>A0A3P3XNL1</accession>
<feature type="transmembrane region" description="Helical" evidence="1">
    <location>
        <begin position="49"/>
        <end position="68"/>
    </location>
</feature>
<dbReference type="Pfam" id="PF01970">
    <property type="entry name" value="TctA"/>
    <property type="match status" value="1"/>
</dbReference>
<feature type="transmembrane region" description="Helical" evidence="1">
    <location>
        <begin position="163"/>
        <end position="184"/>
    </location>
</feature>
<dbReference type="PANTHER" id="PTHR35342:SF5">
    <property type="entry name" value="TRICARBOXYLIC TRANSPORT PROTEIN"/>
    <property type="match status" value="1"/>
</dbReference>
<feature type="domain" description="DUF112" evidence="2">
    <location>
        <begin position="18"/>
        <end position="437"/>
    </location>
</feature>
<keyword evidence="1" id="KW-1133">Transmembrane helix</keyword>
<feature type="transmembrane region" description="Helical" evidence="1">
    <location>
        <begin position="138"/>
        <end position="156"/>
    </location>
</feature>
<feature type="transmembrane region" description="Helical" evidence="1">
    <location>
        <begin position="314"/>
        <end position="337"/>
    </location>
</feature>
<evidence type="ECO:0000313" key="3">
    <source>
        <dbReference type="EMBL" id="SLM17860.1"/>
    </source>
</evidence>
<feature type="transmembrane region" description="Helical" evidence="1">
    <location>
        <begin position="190"/>
        <end position="210"/>
    </location>
</feature>
<sequence length="495" mass="52551">MIQAFIAVFSPNVLIPWVLAMALGIFIGAMPGLTATMGVALIVPLTYHMQPIAGLAMILGLSFTSIFAGDIPATFLRVPGTPASGAAVLDGFEMSKQGKGSLAIMIDLFCSGLGGLIGVVLLITISPTLASFALQFTHFEYFWLGLLGLSMSAVITKGSNTKGLIAVVGGLLISTIGIDISTGYPRFTFGNINLISGINFIPVMIGLFGLSEVIKDIAMHTQDQLSSAAVVERGHTTVKDVLKVMGRNKRVIVQSSIIGTLIGALPGAGADIAAWVSYGFAKKTSKHPELMGTGTEEGVVAPTTANNAALGGTWIPALVFGIPGDTITAIVLGAMLMYGLKPGPLVFTNNKELINQIFAVALTSQVFVVILGYIGIKAFSFLFKFPRNVVLAGITIFSLIGAYAIRSNVFDVFLVILFGILGYFMEKAEIPLSPFILGLVLGPMIEDNLRIGLIKTDNRFLPFLTRPISAVFAAILLITFLYEPVKTLLTKRRKN</sequence>
<dbReference type="EMBL" id="FWDO01000004">
    <property type="protein sequence ID" value="SLM17860.1"/>
    <property type="molecule type" value="Genomic_DNA"/>
</dbReference>
<dbReference type="InterPro" id="IPR002823">
    <property type="entry name" value="DUF112_TM"/>
</dbReference>
<keyword evidence="1" id="KW-0472">Membrane</keyword>
<keyword evidence="1" id="KW-0812">Transmembrane</keyword>
<proteinExistence type="predicted"/>
<dbReference type="PANTHER" id="PTHR35342">
    <property type="entry name" value="TRICARBOXYLIC TRANSPORT PROTEIN"/>
    <property type="match status" value="1"/>
</dbReference>
<dbReference type="AlphaFoldDB" id="A0A3P3XNL1"/>
<reference evidence="3" key="1">
    <citation type="submission" date="2017-02" db="EMBL/GenBank/DDBJ databases">
        <authorList>
            <person name="Regsiter A."/>
            <person name="William W."/>
        </authorList>
    </citation>
    <scope>NUCLEOTIDE SEQUENCE</scope>
    <source>
        <strain evidence="3">BdmA 4</strain>
    </source>
</reference>
<gene>
    <name evidence="3" type="ORF">SPIRO4BDMA_40429</name>
</gene>
<feature type="transmembrane region" description="Helical" evidence="1">
    <location>
        <begin position="463"/>
        <end position="482"/>
    </location>
</feature>
<feature type="transmembrane region" description="Helical" evidence="1">
    <location>
        <begin position="412"/>
        <end position="442"/>
    </location>
</feature>
<evidence type="ECO:0000256" key="1">
    <source>
        <dbReference type="SAM" id="Phobius"/>
    </source>
</evidence>
<feature type="transmembrane region" description="Helical" evidence="1">
    <location>
        <begin position="388"/>
        <end position="406"/>
    </location>
</feature>
<organism evidence="3">
    <name type="scientific">uncultured spirochete</name>
    <dbReference type="NCBI Taxonomy" id="156406"/>
    <lineage>
        <taxon>Bacteria</taxon>
        <taxon>Pseudomonadati</taxon>
        <taxon>Spirochaetota</taxon>
        <taxon>Spirochaetia</taxon>
        <taxon>Spirochaetales</taxon>
        <taxon>environmental samples</taxon>
    </lineage>
</organism>
<feature type="transmembrane region" description="Helical" evidence="1">
    <location>
        <begin position="12"/>
        <end position="43"/>
    </location>
</feature>
<evidence type="ECO:0000259" key="2">
    <source>
        <dbReference type="Pfam" id="PF01970"/>
    </source>
</evidence>
<protein>
    <recommendedName>
        <fullName evidence="2">DUF112 domain-containing protein</fullName>
    </recommendedName>
</protein>